<dbReference type="PANTHER" id="PTHR24068">
    <property type="entry name" value="UBIQUITIN-CONJUGATING ENZYME E2"/>
    <property type="match status" value="1"/>
</dbReference>
<accession>A0ABR2J276</accession>
<comment type="caution">
    <text evidence="2">The sequence shown here is derived from an EMBL/GenBank/DDBJ whole genome shotgun (WGS) entry which is preliminary data.</text>
</comment>
<dbReference type="InterPro" id="IPR000608">
    <property type="entry name" value="UBC"/>
</dbReference>
<evidence type="ECO:0000313" key="2">
    <source>
        <dbReference type="EMBL" id="KAK8871993.1"/>
    </source>
</evidence>
<name>A0ABR2J276_9EUKA</name>
<dbReference type="Pfam" id="PF00179">
    <property type="entry name" value="UQ_con"/>
    <property type="match status" value="1"/>
</dbReference>
<organism evidence="2 3">
    <name type="scientific">Tritrichomonas musculus</name>
    <dbReference type="NCBI Taxonomy" id="1915356"/>
    <lineage>
        <taxon>Eukaryota</taxon>
        <taxon>Metamonada</taxon>
        <taxon>Parabasalia</taxon>
        <taxon>Tritrichomonadida</taxon>
        <taxon>Tritrichomonadidae</taxon>
        <taxon>Tritrichomonas</taxon>
    </lineage>
</organism>
<dbReference type="PROSITE" id="PS50127">
    <property type="entry name" value="UBC_2"/>
    <property type="match status" value="1"/>
</dbReference>
<gene>
    <name evidence="2" type="ORF">M9Y10_007746</name>
</gene>
<keyword evidence="3" id="KW-1185">Reference proteome</keyword>
<dbReference type="Proteomes" id="UP001470230">
    <property type="component" value="Unassembled WGS sequence"/>
</dbReference>
<evidence type="ECO:0000259" key="1">
    <source>
        <dbReference type="PROSITE" id="PS50127"/>
    </source>
</evidence>
<proteinExistence type="predicted"/>
<feature type="domain" description="UBC core" evidence="1">
    <location>
        <begin position="2"/>
        <end position="148"/>
    </location>
</feature>
<reference evidence="2 3" key="1">
    <citation type="submission" date="2024-04" db="EMBL/GenBank/DDBJ databases">
        <title>Tritrichomonas musculus Genome.</title>
        <authorList>
            <person name="Alves-Ferreira E."/>
            <person name="Grigg M."/>
            <person name="Lorenzi H."/>
            <person name="Galac M."/>
        </authorList>
    </citation>
    <scope>NUCLEOTIDE SEQUENCE [LARGE SCALE GENOMIC DNA]</scope>
    <source>
        <strain evidence="2 3">EAF2021</strain>
    </source>
</reference>
<sequence length="148" mass="17225">MKPVKYIEKQYMEIINDPVPGISAIPNSDNIFKWEAVIIGPDGTPYEKGIFHLDIEFPQDFPFHPPRIIFKTRVYHPNISSDGKISLDILQDWWTPSLMISKILLSICSFLDDPNPDDPLVPEIANQYKDDREAYNRTAREWTEKYAK</sequence>
<protein>
    <submittedName>
        <fullName evidence="2">Ubiquitin-conjugating enzyme E2 4</fullName>
    </submittedName>
</protein>
<dbReference type="SMART" id="SM00212">
    <property type="entry name" value="UBCc"/>
    <property type="match status" value="1"/>
</dbReference>
<dbReference type="EMBL" id="JAPFFF010000013">
    <property type="protein sequence ID" value="KAK8871993.1"/>
    <property type="molecule type" value="Genomic_DNA"/>
</dbReference>
<evidence type="ECO:0000313" key="3">
    <source>
        <dbReference type="Proteomes" id="UP001470230"/>
    </source>
</evidence>
<dbReference type="Gene3D" id="3.10.110.10">
    <property type="entry name" value="Ubiquitin Conjugating Enzyme"/>
    <property type="match status" value="1"/>
</dbReference>
<dbReference type="SUPFAM" id="SSF54495">
    <property type="entry name" value="UBC-like"/>
    <property type="match status" value="1"/>
</dbReference>
<dbReference type="InterPro" id="IPR016135">
    <property type="entry name" value="UBQ-conjugating_enzyme/RWD"/>
</dbReference>